<proteinExistence type="predicted"/>
<dbReference type="KEGG" id="taj:C1A40_03870"/>
<evidence type="ECO:0000256" key="1">
    <source>
        <dbReference type="SAM" id="SignalP"/>
    </source>
</evidence>
<dbReference type="OrthoDB" id="851990at2"/>
<organism evidence="2 3">
    <name type="scientific">Pseudotamlana carrageenivorans</name>
    <dbReference type="NCBI Taxonomy" id="2069432"/>
    <lineage>
        <taxon>Bacteria</taxon>
        <taxon>Pseudomonadati</taxon>
        <taxon>Bacteroidota</taxon>
        <taxon>Flavobacteriia</taxon>
        <taxon>Flavobacteriales</taxon>
        <taxon>Flavobacteriaceae</taxon>
        <taxon>Pseudotamlana</taxon>
    </lineage>
</organism>
<dbReference type="Proteomes" id="UP000236592">
    <property type="component" value="Chromosome"/>
</dbReference>
<reference evidence="3" key="1">
    <citation type="submission" date="2018-01" db="EMBL/GenBank/DDBJ databases">
        <title>Complete genome of Tamlana sp. UJ94.</title>
        <authorList>
            <person name="Jung J."/>
            <person name="Chung D."/>
            <person name="Bae S.S."/>
            <person name="Baek K."/>
        </authorList>
    </citation>
    <scope>NUCLEOTIDE SEQUENCE [LARGE SCALE GENOMIC DNA]</scope>
    <source>
        <strain evidence="3">UJ94</strain>
    </source>
</reference>
<accession>A0A2I7SFI0</accession>
<dbReference type="AlphaFoldDB" id="A0A2I7SFI0"/>
<evidence type="ECO:0000313" key="3">
    <source>
        <dbReference type="Proteomes" id="UP000236592"/>
    </source>
</evidence>
<dbReference type="RefSeq" id="WP_102994744.1">
    <property type="nucleotide sequence ID" value="NZ_CP025938.1"/>
</dbReference>
<evidence type="ECO:0008006" key="4">
    <source>
        <dbReference type="Google" id="ProtNLM"/>
    </source>
</evidence>
<name>A0A2I7SFI0_9FLAO</name>
<feature type="signal peptide" evidence="1">
    <location>
        <begin position="1"/>
        <end position="21"/>
    </location>
</feature>
<dbReference type="PROSITE" id="PS51257">
    <property type="entry name" value="PROKAR_LIPOPROTEIN"/>
    <property type="match status" value="1"/>
</dbReference>
<dbReference type="Gene3D" id="2.40.128.220">
    <property type="match status" value="1"/>
</dbReference>
<dbReference type="InterPro" id="IPR038668">
    <property type="entry name" value="Lipid-bd_sf"/>
</dbReference>
<dbReference type="EMBL" id="CP025938">
    <property type="protein sequence ID" value="AUS04663.1"/>
    <property type="molecule type" value="Genomic_DNA"/>
</dbReference>
<keyword evidence="3" id="KW-1185">Reference proteome</keyword>
<evidence type="ECO:0000313" key="2">
    <source>
        <dbReference type="EMBL" id="AUS04663.1"/>
    </source>
</evidence>
<protein>
    <recommendedName>
        <fullName evidence="4">Lipid-binding hydrolase</fullName>
    </recommendedName>
</protein>
<gene>
    <name evidence="2" type="ORF">C1A40_03870</name>
</gene>
<sequence>MKIYKSIIGALILMVSLSLTSCDEVEDINVGGSSVEKMSGDWWIIALQPDGVTPAYGGDYEQFSTYNTAANNGMMWVDDHGHWMEIKTQVDTDLDAMTFEGEDNADELITGGTVTVSNGVITKATYKTNSNTMVDEISFEAEFDWDPGTVYKFKGHKRTGFAEDENPHYSN</sequence>
<feature type="chain" id="PRO_5014384781" description="Lipid-binding hydrolase" evidence="1">
    <location>
        <begin position="22"/>
        <end position="171"/>
    </location>
</feature>
<dbReference type="Pfam" id="PF12888">
    <property type="entry name" value="Lipid_bd"/>
    <property type="match status" value="1"/>
</dbReference>
<keyword evidence="1" id="KW-0732">Signal</keyword>
<dbReference type="InterPro" id="IPR024404">
    <property type="entry name" value="Lipid-bd_put"/>
</dbReference>